<reference evidence="2" key="1">
    <citation type="submission" date="2017-04" db="EMBL/GenBank/DDBJ databases">
        <title>Genome evolution of the luminous symbionts of deep sea anglerfish.</title>
        <authorList>
            <person name="Hendry T.A."/>
        </authorList>
    </citation>
    <scope>NUCLEOTIDE SEQUENCE [LARGE SCALE GENOMIC DNA]</scope>
</reference>
<name>A0A2A5T478_9GAMM</name>
<protein>
    <submittedName>
        <fullName evidence="1">Uncharacterized protein</fullName>
    </submittedName>
</protein>
<proteinExistence type="predicted"/>
<evidence type="ECO:0000313" key="2">
    <source>
        <dbReference type="Proteomes" id="UP000219020"/>
    </source>
</evidence>
<comment type="caution">
    <text evidence="1">The sequence shown here is derived from an EMBL/GenBank/DDBJ whole genome shotgun (WGS) entry which is preliminary data.</text>
</comment>
<evidence type="ECO:0000313" key="1">
    <source>
        <dbReference type="EMBL" id="PCS22963.1"/>
    </source>
</evidence>
<dbReference type="AlphaFoldDB" id="A0A2A5T478"/>
<dbReference type="EMBL" id="NBYY01000013">
    <property type="protein sequence ID" value="PCS22963.1"/>
    <property type="molecule type" value="Genomic_DNA"/>
</dbReference>
<dbReference type="Proteomes" id="UP000219020">
    <property type="component" value="Unassembled WGS sequence"/>
</dbReference>
<accession>A0A2A5T478</accession>
<keyword evidence="2" id="KW-1185">Reference proteome</keyword>
<sequence>MNSYFLQSGLLSIPEPALVILLSMKEHCSSTSQISPSSCTPIENVISQQGVLFSNQ</sequence>
<gene>
    <name evidence="1" type="ORF">BTN49_1521</name>
</gene>
<organism evidence="1 2">
    <name type="scientific">Candidatus Enterovibrio escicola</name>
    <dbReference type="NCBI Taxonomy" id="1927127"/>
    <lineage>
        <taxon>Bacteria</taxon>
        <taxon>Pseudomonadati</taxon>
        <taxon>Pseudomonadota</taxon>
        <taxon>Gammaproteobacteria</taxon>
        <taxon>Vibrionales</taxon>
        <taxon>Vibrionaceae</taxon>
        <taxon>Enterovibrio</taxon>
    </lineage>
</organism>